<dbReference type="Proteomes" id="UP000236161">
    <property type="component" value="Unassembled WGS sequence"/>
</dbReference>
<dbReference type="PANTHER" id="PTHR33143:SF76">
    <property type="entry name" value="VQ MOTIF-CONTAINING PROTEIN 8, CHLOROPLASTIC"/>
    <property type="match status" value="1"/>
</dbReference>
<gene>
    <name evidence="3" type="primary">MKS1</name>
    <name evidence="3" type="ORF">AXF42_Ash018126</name>
</gene>
<dbReference type="AlphaFoldDB" id="A0A2I0AF35"/>
<sequence length="181" mass="19436">MSPSSREVGGVSLRPSSLKVHKDSHQIHKLPSSNPNAISPPPASVSSTTAASHHHQPVIIYTHSPKVIHTQARDFMALVQRLTGLSSSSDESDTATVSSPKIKKDLQKKEPVNSPTANKPLLTEVASGTAIRFDPLLLNIPGSTTSELYPSRSTFYKYADPTAPTLAHVGGLISPTFIWRP</sequence>
<reference evidence="3 4" key="1">
    <citation type="journal article" date="2017" name="Nature">
        <title>The Apostasia genome and the evolution of orchids.</title>
        <authorList>
            <person name="Zhang G.Q."/>
            <person name="Liu K.W."/>
            <person name="Li Z."/>
            <person name="Lohaus R."/>
            <person name="Hsiao Y.Y."/>
            <person name="Niu S.C."/>
            <person name="Wang J.Y."/>
            <person name="Lin Y.C."/>
            <person name="Xu Q."/>
            <person name="Chen L.J."/>
            <person name="Yoshida K."/>
            <person name="Fujiwara S."/>
            <person name="Wang Z.W."/>
            <person name="Zhang Y.Q."/>
            <person name="Mitsuda N."/>
            <person name="Wang M."/>
            <person name="Liu G.H."/>
            <person name="Pecoraro L."/>
            <person name="Huang H.X."/>
            <person name="Xiao X.J."/>
            <person name="Lin M."/>
            <person name="Wu X.Y."/>
            <person name="Wu W.L."/>
            <person name="Chen Y.Y."/>
            <person name="Chang S.B."/>
            <person name="Sakamoto S."/>
            <person name="Ohme-Takagi M."/>
            <person name="Yagi M."/>
            <person name="Zeng S.J."/>
            <person name="Shen C.Y."/>
            <person name="Yeh C.M."/>
            <person name="Luo Y.B."/>
            <person name="Tsai W.C."/>
            <person name="Van de Peer Y."/>
            <person name="Liu Z.J."/>
        </authorList>
    </citation>
    <scope>NUCLEOTIDE SEQUENCE [LARGE SCALE GENOMIC DNA]</scope>
    <source>
        <strain evidence="4">cv. Shenzhen</strain>
        <tissue evidence="3">Stem</tissue>
    </source>
</reference>
<dbReference type="EMBL" id="KZ451984">
    <property type="protein sequence ID" value="PKA54116.1"/>
    <property type="molecule type" value="Genomic_DNA"/>
</dbReference>
<dbReference type="Pfam" id="PF05678">
    <property type="entry name" value="VQ"/>
    <property type="match status" value="1"/>
</dbReference>
<protein>
    <submittedName>
        <fullName evidence="3">Protein MKS1</fullName>
    </submittedName>
</protein>
<dbReference type="InterPro" id="IPR039607">
    <property type="entry name" value="VQ_8/17/18/20/21/25"/>
</dbReference>
<dbReference type="GO" id="GO:0005634">
    <property type="term" value="C:nucleus"/>
    <property type="evidence" value="ECO:0007669"/>
    <property type="project" value="TreeGrafter"/>
</dbReference>
<feature type="compositionally biased region" description="Polar residues" evidence="1">
    <location>
        <begin position="86"/>
        <end position="99"/>
    </location>
</feature>
<keyword evidence="4" id="KW-1185">Reference proteome</keyword>
<dbReference type="STRING" id="1088818.A0A2I0AF35"/>
<dbReference type="PANTHER" id="PTHR33143">
    <property type="entry name" value="F16F4.1 PROTEIN-RELATED"/>
    <property type="match status" value="1"/>
</dbReference>
<name>A0A2I0AF35_9ASPA</name>
<accession>A0A2I0AF35</accession>
<proteinExistence type="predicted"/>
<dbReference type="InterPro" id="IPR008889">
    <property type="entry name" value="VQ"/>
</dbReference>
<feature type="domain" description="VQ" evidence="2">
    <location>
        <begin position="62"/>
        <end position="88"/>
    </location>
</feature>
<evidence type="ECO:0000256" key="1">
    <source>
        <dbReference type="SAM" id="MobiDB-lite"/>
    </source>
</evidence>
<evidence type="ECO:0000313" key="4">
    <source>
        <dbReference type="Proteomes" id="UP000236161"/>
    </source>
</evidence>
<feature type="region of interest" description="Disordered" evidence="1">
    <location>
        <begin position="1"/>
        <end position="51"/>
    </location>
</feature>
<feature type="region of interest" description="Disordered" evidence="1">
    <location>
        <begin position="86"/>
        <end position="119"/>
    </location>
</feature>
<evidence type="ECO:0000313" key="3">
    <source>
        <dbReference type="EMBL" id="PKA54116.1"/>
    </source>
</evidence>
<evidence type="ECO:0000259" key="2">
    <source>
        <dbReference type="Pfam" id="PF05678"/>
    </source>
</evidence>
<dbReference type="OrthoDB" id="1518325at2759"/>
<organism evidence="3 4">
    <name type="scientific">Apostasia shenzhenica</name>
    <dbReference type="NCBI Taxonomy" id="1088818"/>
    <lineage>
        <taxon>Eukaryota</taxon>
        <taxon>Viridiplantae</taxon>
        <taxon>Streptophyta</taxon>
        <taxon>Embryophyta</taxon>
        <taxon>Tracheophyta</taxon>
        <taxon>Spermatophyta</taxon>
        <taxon>Magnoliopsida</taxon>
        <taxon>Liliopsida</taxon>
        <taxon>Asparagales</taxon>
        <taxon>Orchidaceae</taxon>
        <taxon>Apostasioideae</taxon>
        <taxon>Apostasia</taxon>
    </lineage>
</organism>
<feature type="compositionally biased region" description="Basic and acidic residues" evidence="1">
    <location>
        <begin position="102"/>
        <end position="111"/>
    </location>
</feature>